<accession>A0A3A1YR26</accession>
<dbReference type="InterPro" id="IPR046847">
    <property type="entry name" value="Xre-like_HTH"/>
</dbReference>
<dbReference type="SUPFAM" id="SSF47413">
    <property type="entry name" value="lambda repressor-like DNA-binding domains"/>
    <property type="match status" value="1"/>
</dbReference>
<dbReference type="Pfam" id="PF20432">
    <property type="entry name" value="Xre-like-HTH"/>
    <property type="match status" value="1"/>
</dbReference>
<dbReference type="InterPro" id="IPR010982">
    <property type="entry name" value="Lambda_DNA-bd_dom_sf"/>
</dbReference>
<dbReference type="OrthoDB" id="565125at2"/>
<organism evidence="3 4">
    <name type="scientific">Neopusillimonas maritima</name>
    <dbReference type="NCBI Taxonomy" id="2026239"/>
    <lineage>
        <taxon>Bacteria</taxon>
        <taxon>Pseudomonadati</taxon>
        <taxon>Pseudomonadota</taxon>
        <taxon>Betaproteobacteria</taxon>
        <taxon>Burkholderiales</taxon>
        <taxon>Alcaligenaceae</taxon>
        <taxon>Neopusillimonas</taxon>
    </lineage>
</organism>
<feature type="domain" description="Antitoxin Xre-like helix-turn-helix" evidence="1">
    <location>
        <begin position="8"/>
        <end position="64"/>
    </location>
</feature>
<evidence type="ECO:0000313" key="2">
    <source>
        <dbReference type="EMBL" id="RII83372.1"/>
    </source>
</evidence>
<reference evidence="4 5" key="1">
    <citation type="submission" date="2017-08" db="EMBL/GenBank/DDBJ databases">
        <title>Pusillimonas indicus sp. nov., a member of the family Alcaligenaceae isolated from surface seawater.</title>
        <authorList>
            <person name="Li J."/>
        </authorList>
    </citation>
    <scope>NUCLEOTIDE SEQUENCE [LARGE SCALE GENOMIC DNA]</scope>
    <source>
        <strain evidence="2 5">17-4A</strain>
        <strain evidence="3 4">L52-1-41</strain>
    </source>
</reference>
<keyword evidence="5" id="KW-1185">Reference proteome</keyword>
<protein>
    <recommendedName>
        <fullName evidence="1">Antitoxin Xre-like helix-turn-helix domain-containing protein</fullName>
    </recommendedName>
</protein>
<gene>
    <name evidence="2" type="ORF">CJO09_07180</name>
    <name evidence="3" type="ORF">CJP73_12230</name>
</gene>
<evidence type="ECO:0000313" key="3">
    <source>
        <dbReference type="EMBL" id="RIY40105.1"/>
    </source>
</evidence>
<evidence type="ECO:0000313" key="4">
    <source>
        <dbReference type="Proteomes" id="UP000266206"/>
    </source>
</evidence>
<dbReference type="EMBL" id="NQYH01000011">
    <property type="protein sequence ID" value="RIY40105.1"/>
    <property type="molecule type" value="Genomic_DNA"/>
</dbReference>
<name>A0A3A1YR26_9BURK</name>
<dbReference type="Proteomes" id="UP000266206">
    <property type="component" value="Unassembled WGS sequence"/>
</dbReference>
<sequence>MEKEFSPTAVLANSLITAGKQLGLSHGELAAVLGLHRSAISRLKHRPNINPDSKQGELALMLIRIYRALHALTDGNPKWIQHFMREPNSLTGDVPARQIQEISGLMRVMFCVESLQYPAA</sequence>
<dbReference type="RefSeq" id="WP_119441750.1">
    <property type="nucleotide sequence ID" value="NZ_CP170494.1"/>
</dbReference>
<evidence type="ECO:0000313" key="5">
    <source>
        <dbReference type="Proteomes" id="UP000266483"/>
    </source>
</evidence>
<dbReference type="AlphaFoldDB" id="A0A3A1YR26"/>
<dbReference type="Proteomes" id="UP000266483">
    <property type="component" value="Unassembled WGS sequence"/>
</dbReference>
<dbReference type="EMBL" id="NQOU01000002">
    <property type="protein sequence ID" value="RII83372.1"/>
    <property type="molecule type" value="Genomic_DNA"/>
</dbReference>
<comment type="caution">
    <text evidence="3">The sequence shown here is derived from an EMBL/GenBank/DDBJ whole genome shotgun (WGS) entry which is preliminary data.</text>
</comment>
<evidence type="ECO:0000259" key="1">
    <source>
        <dbReference type="Pfam" id="PF20432"/>
    </source>
</evidence>
<dbReference type="GO" id="GO:0003677">
    <property type="term" value="F:DNA binding"/>
    <property type="evidence" value="ECO:0007669"/>
    <property type="project" value="InterPro"/>
</dbReference>
<proteinExistence type="predicted"/>